<evidence type="ECO:0000313" key="10">
    <source>
        <dbReference type="EMBL" id="OWZ09118.1"/>
    </source>
</evidence>
<gene>
    <name evidence="10" type="ORF">PHMEG_00018233</name>
</gene>
<dbReference type="Gene3D" id="3.30.70.270">
    <property type="match status" value="1"/>
</dbReference>
<feature type="compositionally biased region" description="Low complexity" evidence="7">
    <location>
        <begin position="413"/>
        <end position="422"/>
    </location>
</feature>
<keyword evidence="5" id="KW-0378">Hydrolase</keyword>
<feature type="compositionally biased region" description="Polar residues" evidence="7">
    <location>
        <begin position="574"/>
        <end position="583"/>
    </location>
</feature>
<dbReference type="SUPFAM" id="SSF53098">
    <property type="entry name" value="Ribonuclease H-like"/>
    <property type="match status" value="1"/>
</dbReference>
<reference evidence="11" key="1">
    <citation type="submission" date="2017-03" db="EMBL/GenBank/DDBJ databases">
        <title>Phytopthora megakarya and P. palmivora, two closely related causual agents of cacao black pod achieved similar genome size and gene model numbers by different mechanisms.</title>
        <authorList>
            <person name="Ali S."/>
            <person name="Shao J."/>
            <person name="Larry D.J."/>
            <person name="Kronmiller B."/>
            <person name="Shen D."/>
            <person name="Strem M.D."/>
            <person name="Melnick R.L."/>
            <person name="Guiltinan M.J."/>
            <person name="Tyler B.M."/>
            <person name="Meinhardt L.W."/>
            <person name="Bailey B.A."/>
        </authorList>
    </citation>
    <scope>NUCLEOTIDE SEQUENCE [LARGE SCALE GENOMIC DNA]</scope>
    <source>
        <strain evidence="11">zdho120</strain>
    </source>
</reference>
<proteinExistence type="predicted"/>
<dbReference type="CDD" id="cd09274">
    <property type="entry name" value="RNase_HI_RT_Ty3"/>
    <property type="match status" value="1"/>
</dbReference>
<dbReference type="PANTHER" id="PTHR37984">
    <property type="entry name" value="PROTEIN CBG26694"/>
    <property type="match status" value="1"/>
</dbReference>
<dbReference type="InterPro" id="IPR012337">
    <property type="entry name" value="RNaseH-like_sf"/>
</dbReference>
<feature type="region of interest" description="Disordered" evidence="7">
    <location>
        <begin position="380"/>
        <end position="583"/>
    </location>
</feature>
<protein>
    <submittedName>
        <fullName evidence="10">Gag-pol fusion protein</fullName>
    </submittedName>
</protein>
<sequence>MNFVLRGLTWSTCLVYLDDIIVLTRGGIERYVLELAVVLERLSAAGLTLKLKKCVFATKSLGYLGHELGCDGVRPLERLATAVRDFPRPTNTKEVKRKSTEWEWAADQEAAFTKAKEILTTRPLLVYPNFTKSFRLETDASKAGLGTCLMQDCGNGWKPVAYASKVNSPTEANYGITELECAAVVWAIKLFRPYLYGRLFTIVTDHAALRWLMMSPNRTGKLHRWALALQEFEFDVKYRPGSSNSVADALSRAPVAASVRAVVGRRRRSRERTATRLAATDPVNEGYTVTGTMEVSTNKSDAETGMASATTTTSTTGAMSMTGATYTMRSDVDRIPKENETTVRALLGDMVKAVEEGTVPNDEQLQELTVRDTRRPRIRRRTAGTALPAGARPMTRAAKRRAGEQRRREEEAAAVATDATTRPKSGASDTGMVEQEGKSQRVAVRHGKEPHATTNTVTTQVMESSEVVPAETTPAPAVPTTTNSKAMRKKSKRVTWASEVTNTERKTASRMSTNRGVATGPSRRPASKPRRVVHRDDVGVSQPMDGNDEQRDERRRVQEERDVGELRRQREQEPTLQLTDAEITSAQRRSRLVQRLLTAGVHKGMTVEKAYGLVVIKTSGGRRVVSFGRRCSKKTMILFGPAIYARLIRMLASRTYSGGQDCNGRCDAGLRDVRNVATVKRGRKKCDGGQRYVLAAVEYVTRYAVAAAVTQHTAESVARFLMKHVVLRFGPFRELLTDGAPELTGYAIEKLVTLLQAEQTTPVPYRSQMIGLVERFHRTWKDLVAMYMHNDTQNDWDSWVDWAVYAYNSLHGGVVTQQTDDGQKIKDAERAIAGHRVDGAMSVLNERDGRNKNGRRSTTIDGIEPQTTLQRNWNMKLKATNKPVSRRQERSLVQRRRQARRPLHDESYAGEGDATQQVTTCLSTSIGPEYDAVFEAGKVVEDLEHGEGV</sequence>
<dbReference type="GO" id="GO:0015074">
    <property type="term" value="P:DNA integration"/>
    <property type="evidence" value="ECO:0007669"/>
    <property type="project" value="InterPro"/>
</dbReference>
<dbReference type="InterPro" id="IPR043128">
    <property type="entry name" value="Rev_trsase/Diguanyl_cyclase"/>
</dbReference>
<dbReference type="PANTHER" id="PTHR37984:SF5">
    <property type="entry name" value="PROTEIN NYNRIN-LIKE"/>
    <property type="match status" value="1"/>
</dbReference>
<keyword evidence="1" id="KW-0808">Transferase</keyword>
<dbReference type="InterPro" id="IPR000477">
    <property type="entry name" value="RT_dom"/>
</dbReference>
<evidence type="ECO:0000256" key="5">
    <source>
        <dbReference type="ARBA" id="ARBA00022801"/>
    </source>
</evidence>
<evidence type="ECO:0000256" key="4">
    <source>
        <dbReference type="ARBA" id="ARBA00022759"/>
    </source>
</evidence>
<dbReference type="Proteomes" id="UP000198211">
    <property type="component" value="Unassembled WGS sequence"/>
</dbReference>
<dbReference type="GO" id="GO:0016787">
    <property type="term" value="F:hydrolase activity"/>
    <property type="evidence" value="ECO:0007669"/>
    <property type="project" value="UniProtKB-KW"/>
</dbReference>
<dbReference type="GO" id="GO:0004519">
    <property type="term" value="F:endonuclease activity"/>
    <property type="evidence" value="ECO:0007669"/>
    <property type="project" value="UniProtKB-KW"/>
</dbReference>
<dbReference type="PROSITE" id="PS50878">
    <property type="entry name" value="RT_POL"/>
    <property type="match status" value="1"/>
</dbReference>
<dbReference type="FunFam" id="3.10.20.370:FF:000001">
    <property type="entry name" value="Retrovirus-related Pol polyprotein from transposon 17.6-like protein"/>
    <property type="match status" value="1"/>
</dbReference>
<feature type="compositionally biased region" description="Basic and acidic residues" evidence="7">
    <location>
        <begin position="401"/>
        <end position="411"/>
    </location>
</feature>
<dbReference type="InterPro" id="IPR043502">
    <property type="entry name" value="DNA/RNA_pol_sf"/>
</dbReference>
<dbReference type="InterPro" id="IPR041373">
    <property type="entry name" value="RT_RNaseH"/>
</dbReference>
<keyword evidence="6" id="KW-0695">RNA-directed DNA polymerase</keyword>
<feature type="compositionally biased region" description="Polar residues" evidence="7">
    <location>
        <begin position="287"/>
        <end position="299"/>
    </location>
</feature>
<comment type="caution">
    <text evidence="10">The sequence shown here is derived from an EMBL/GenBank/DDBJ whole genome shotgun (WGS) entry which is preliminary data.</text>
</comment>
<organism evidence="10 11">
    <name type="scientific">Phytophthora megakarya</name>
    <dbReference type="NCBI Taxonomy" id="4795"/>
    <lineage>
        <taxon>Eukaryota</taxon>
        <taxon>Sar</taxon>
        <taxon>Stramenopiles</taxon>
        <taxon>Oomycota</taxon>
        <taxon>Peronosporomycetes</taxon>
        <taxon>Peronosporales</taxon>
        <taxon>Peronosporaceae</taxon>
        <taxon>Phytophthora</taxon>
    </lineage>
</organism>
<keyword evidence="3" id="KW-0540">Nuclease</keyword>
<dbReference type="Gene3D" id="3.30.420.10">
    <property type="entry name" value="Ribonuclease H-like superfamily/Ribonuclease H"/>
    <property type="match status" value="1"/>
</dbReference>
<feature type="compositionally biased region" description="Basic and acidic residues" evidence="7">
    <location>
        <begin position="548"/>
        <end position="573"/>
    </location>
</feature>
<feature type="compositionally biased region" description="Polar residues" evidence="7">
    <location>
        <begin position="452"/>
        <end position="463"/>
    </location>
</feature>
<dbReference type="Gene3D" id="3.10.20.370">
    <property type="match status" value="1"/>
</dbReference>
<evidence type="ECO:0000256" key="3">
    <source>
        <dbReference type="ARBA" id="ARBA00022722"/>
    </source>
</evidence>
<dbReference type="GO" id="GO:0003676">
    <property type="term" value="F:nucleic acid binding"/>
    <property type="evidence" value="ECO:0007669"/>
    <property type="project" value="InterPro"/>
</dbReference>
<evidence type="ECO:0000256" key="7">
    <source>
        <dbReference type="SAM" id="MobiDB-lite"/>
    </source>
</evidence>
<evidence type="ECO:0000256" key="1">
    <source>
        <dbReference type="ARBA" id="ARBA00022679"/>
    </source>
</evidence>
<dbReference type="InterPro" id="IPR050951">
    <property type="entry name" value="Retrovirus_Pol_polyprotein"/>
</dbReference>
<evidence type="ECO:0000313" key="11">
    <source>
        <dbReference type="Proteomes" id="UP000198211"/>
    </source>
</evidence>
<evidence type="ECO:0000256" key="2">
    <source>
        <dbReference type="ARBA" id="ARBA00022695"/>
    </source>
</evidence>
<dbReference type="Pfam" id="PF17917">
    <property type="entry name" value="RT_RNaseH"/>
    <property type="match status" value="1"/>
</dbReference>
<feature type="compositionally biased region" description="Low complexity" evidence="7">
    <location>
        <begin position="304"/>
        <end position="322"/>
    </location>
</feature>
<keyword evidence="4" id="KW-0255">Endonuclease</keyword>
<dbReference type="InterPro" id="IPR036397">
    <property type="entry name" value="RNaseH_sf"/>
</dbReference>
<dbReference type="PROSITE" id="PS50994">
    <property type="entry name" value="INTEGRASE"/>
    <property type="match status" value="1"/>
</dbReference>
<name>A0A225VW36_9STRA</name>
<dbReference type="Pfam" id="PF00078">
    <property type="entry name" value="RVT_1"/>
    <property type="match status" value="1"/>
</dbReference>
<feature type="domain" description="Reverse transcriptase" evidence="8">
    <location>
        <begin position="1"/>
        <end position="68"/>
    </location>
</feature>
<keyword evidence="11" id="KW-1185">Reference proteome</keyword>
<accession>A0A225VW36</accession>
<evidence type="ECO:0000259" key="9">
    <source>
        <dbReference type="PROSITE" id="PS50994"/>
    </source>
</evidence>
<dbReference type="AlphaFoldDB" id="A0A225VW36"/>
<dbReference type="OrthoDB" id="115141at2759"/>
<keyword evidence="2" id="KW-0548">Nucleotidyltransferase</keyword>
<evidence type="ECO:0000256" key="6">
    <source>
        <dbReference type="ARBA" id="ARBA00022918"/>
    </source>
</evidence>
<evidence type="ECO:0000259" key="8">
    <source>
        <dbReference type="PROSITE" id="PS50878"/>
    </source>
</evidence>
<dbReference type="EMBL" id="NBNE01002907">
    <property type="protein sequence ID" value="OWZ09118.1"/>
    <property type="molecule type" value="Genomic_DNA"/>
</dbReference>
<feature type="domain" description="Integrase catalytic" evidence="9">
    <location>
        <begin position="660"/>
        <end position="828"/>
    </location>
</feature>
<feature type="region of interest" description="Disordered" evidence="7">
    <location>
        <begin position="264"/>
        <end position="322"/>
    </location>
</feature>
<dbReference type="SUPFAM" id="SSF56672">
    <property type="entry name" value="DNA/RNA polymerases"/>
    <property type="match status" value="1"/>
</dbReference>
<feature type="compositionally biased region" description="Low complexity" evidence="7">
    <location>
        <begin position="466"/>
        <end position="482"/>
    </location>
</feature>
<dbReference type="GO" id="GO:0003964">
    <property type="term" value="F:RNA-directed DNA polymerase activity"/>
    <property type="evidence" value="ECO:0007669"/>
    <property type="project" value="UniProtKB-KW"/>
</dbReference>
<feature type="region of interest" description="Disordered" evidence="7">
    <location>
        <begin position="880"/>
        <end position="915"/>
    </location>
</feature>
<dbReference type="InterPro" id="IPR001584">
    <property type="entry name" value="Integrase_cat-core"/>
</dbReference>